<accession>A0AAW5TF08</accession>
<comment type="subcellular location">
    <subcellularLocation>
        <location evidence="1">Membrane</location>
        <topology evidence="1">Single-pass membrane protein</topology>
    </subcellularLocation>
</comment>
<evidence type="ECO:0000256" key="1">
    <source>
        <dbReference type="ARBA" id="ARBA00004167"/>
    </source>
</evidence>
<comment type="caution">
    <text evidence="6">The sequence shown here is derived from an EMBL/GenBank/DDBJ whole genome shotgun (WGS) entry which is preliminary data.</text>
</comment>
<evidence type="ECO:0000313" key="6">
    <source>
        <dbReference type="EMBL" id="MCW1073742.1"/>
    </source>
</evidence>
<keyword evidence="4" id="KW-1133">Transmembrane helix</keyword>
<keyword evidence="3" id="KW-0812">Transmembrane</keyword>
<dbReference type="EMBL" id="JAPAIK010000530">
    <property type="protein sequence ID" value="MCW1073742.1"/>
    <property type="molecule type" value="Genomic_DNA"/>
</dbReference>
<name>A0AAW5TF08_STRAP</name>
<organism evidence="6 7">
    <name type="scientific">Streptococcus anginosus</name>
    <dbReference type="NCBI Taxonomy" id="1328"/>
    <lineage>
        <taxon>Bacteria</taxon>
        <taxon>Bacillati</taxon>
        <taxon>Bacillota</taxon>
        <taxon>Bacilli</taxon>
        <taxon>Lactobacillales</taxon>
        <taxon>Streptococcaceae</taxon>
        <taxon>Streptococcus</taxon>
        <taxon>Streptococcus anginosus group</taxon>
    </lineage>
</organism>
<dbReference type="Proteomes" id="UP001208853">
    <property type="component" value="Unassembled WGS sequence"/>
</dbReference>
<evidence type="ECO:0000313" key="7">
    <source>
        <dbReference type="Proteomes" id="UP001208853"/>
    </source>
</evidence>
<evidence type="ECO:0000256" key="4">
    <source>
        <dbReference type="ARBA" id="ARBA00022989"/>
    </source>
</evidence>
<dbReference type="RefSeq" id="WP_264345291.1">
    <property type="nucleotide sequence ID" value="NZ_JAPAIK010000530.1"/>
</dbReference>
<dbReference type="GO" id="GO:0016020">
    <property type="term" value="C:membrane"/>
    <property type="evidence" value="ECO:0007669"/>
    <property type="project" value="UniProtKB-SubCell"/>
</dbReference>
<reference evidence="6" key="1">
    <citation type="submission" date="2022-10" db="EMBL/GenBank/DDBJ databases">
        <title>Comparative genomic study of S. anginosus.</title>
        <authorList>
            <person name="Prasad A."/>
            <person name="Ene A."/>
            <person name="Jablonska S."/>
            <person name="Du J."/>
            <person name="Wolfe A.J."/>
            <person name="Putonti C."/>
        </authorList>
    </citation>
    <scope>NUCLEOTIDE SEQUENCE</scope>
    <source>
        <strain evidence="6">UMB6888</strain>
    </source>
</reference>
<sequence>YFKENPPISEDMIAAMMSQMGQKPSAKKLNQVMNMMKHSQR</sequence>
<feature type="non-terminal residue" evidence="6">
    <location>
        <position position="1"/>
    </location>
</feature>
<gene>
    <name evidence="6" type="ORF">OJ930_12270</name>
</gene>
<keyword evidence="5" id="KW-0472">Membrane</keyword>
<protein>
    <submittedName>
        <fullName evidence="6">YneF family protein</fullName>
    </submittedName>
</protein>
<evidence type="ECO:0000256" key="3">
    <source>
        <dbReference type="ARBA" id="ARBA00022692"/>
    </source>
</evidence>
<dbReference type="Pfam" id="PF03672">
    <property type="entry name" value="UPF0154"/>
    <property type="match status" value="1"/>
</dbReference>
<proteinExistence type="inferred from homology"/>
<evidence type="ECO:0000256" key="5">
    <source>
        <dbReference type="ARBA" id="ARBA00023136"/>
    </source>
</evidence>
<evidence type="ECO:0000256" key="2">
    <source>
        <dbReference type="ARBA" id="ARBA00006694"/>
    </source>
</evidence>
<comment type="similarity">
    <text evidence="2">Belongs to the UPF0154 family.</text>
</comment>
<dbReference type="InterPro" id="IPR005359">
    <property type="entry name" value="UPF0154"/>
</dbReference>
<dbReference type="AlphaFoldDB" id="A0AAW5TF08"/>